<evidence type="ECO:0000256" key="2">
    <source>
        <dbReference type="SAM" id="MobiDB-lite"/>
    </source>
</evidence>
<protein>
    <submittedName>
        <fullName evidence="3">HlyD family secretion protein</fullName>
    </submittedName>
</protein>
<evidence type="ECO:0000313" key="3">
    <source>
        <dbReference type="EMBL" id="QDS87085.1"/>
    </source>
</evidence>
<dbReference type="RefSeq" id="WP_218934618.1">
    <property type="nucleotide sequence ID" value="NZ_CP036261.1"/>
</dbReference>
<proteinExistence type="predicted"/>
<evidence type="ECO:0000313" key="4">
    <source>
        <dbReference type="Proteomes" id="UP000319557"/>
    </source>
</evidence>
<dbReference type="SUPFAM" id="SSF111369">
    <property type="entry name" value="HlyD-like secretion proteins"/>
    <property type="match status" value="1"/>
</dbReference>
<reference evidence="3 4" key="1">
    <citation type="submission" date="2019-02" db="EMBL/GenBank/DDBJ databases">
        <title>Deep-cultivation of Planctomycetes and their phenomic and genomic characterization uncovers novel biology.</title>
        <authorList>
            <person name="Wiegand S."/>
            <person name="Jogler M."/>
            <person name="Boedeker C."/>
            <person name="Pinto D."/>
            <person name="Vollmers J."/>
            <person name="Rivas-Marin E."/>
            <person name="Kohn T."/>
            <person name="Peeters S.H."/>
            <person name="Heuer A."/>
            <person name="Rast P."/>
            <person name="Oberbeckmann S."/>
            <person name="Bunk B."/>
            <person name="Jeske O."/>
            <person name="Meyerdierks A."/>
            <person name="Storesund J.E."/>
            <person name="Kallscheuer N."/>
            <person name="Luecker S."/>
            <person name="Lage O.M."/>
            <person name="Pohl T."/>
            <person name="Merkel B.J."/>
            <person name="Hornburger P."/>
            <person name="Mueller R.-W."/>
            <person name="Bruemmer F."/>
            <person name="Labrenz M."/>
            <person name="Spormann A.M."/>
            <person name="Op den Camp H."/>
            <person name="Overmann J."/>
            <person name="Amann R."/>
            <person name="Jetten M.S.M."/>
            <person name="Mascher T."/>
            <person name="Medema M.H."/>
            <person name="Devos D.P."/>
            <person name="Kaster A.-K."/>
            <person name="Ovreas L."/>
            <person name="Rohde M."/>
            <person name="Galperin M.Y."/>
            <person name="Jogler C."/>
        </authorList>
    </citation>
    <scope>NUCLEOTIDE SEQUENCE [LARGE SCALE GENOMIC DNA]</scope>
    <source>
        <strain evidence="3 4">EC9</strain>
    </source>
</reference>
<feature type="region of interest" description="Disordered" evidence="2">
    <location>
        <begin position="452"/>
        <end position="471"/>
    </location>
</feature>
<dbReference type="Gene3D" id="2.40.50.100">
    <property type="match status" value="1"/>
</dbReference>
<dbReference type="InterPro" id="IPR051909">
    <property type="entry name" value="MFP_Cation_Efflux"/>
</dbReference>
<sequence>MQKLKPSEILLPHPHVERFFAQVDRICALRDVTSQLFPELIDQLIDDGIVSSAALWCRQAGQTSLLARSSDWRFELPQPFPETLLQATAGSSASLPLGESESIESPAGEAAITSQRIVAGYCGGAESFLIFDGVIEPGASLAAIRQRQEILEGFAEIAGNRWVRHRFETLSQQPHPTDLTQRLIDLMVDSKSLEASTRTLAAELLAATNVDRVSLLQCQAGKTRLLAMAPAGNIDHRSTLVRRLEALVTQVSHGSGTLSYSMGLPSTDASPESLLEYVDESECRQLDLMSDMQREDRPSENASVVVVLERFNVDRTTTSHDRDLGSRALPVLRHLVERHDHGWRRYLQPLRQASPARNAAIVSLVGLVILLALMLIPGDFWIPVDGHLHPVASQGVFAPSDGVVEQLYVANGAEVARGEKLLAIRDPQLELRGSELDGQIATLKSQLASVQATRGQAARDPQRTRSGELSAQEQDLEIQLAGLQRQRDVVTKHRQQLEITSPLSGKVQRWDMEHELRDRPVAHGQHLLDVIDADSAWELRLDVPDHLIGYVVNAQREGPLPVNFRIRSDPGQVMPAVVASVAESTQIDPQGRTTVLVSAAIDDDLLDDPRIGAGVVARIDCGRRSLAFIWFRELIEFCQSNFYF</sequence>
<evidence type="ECO:0000256" key="1">
    <source>
        <dbReference type="ARBA" id="ARBA00022448"/>
    </source>
</evidence>
<organism evidence="3 4">
    <name type="scientific">Rosistilla ulvae</name>
    <dbReference type="NCBI Taxonomy" id="1930277"/>
    <lineage>
        <taxon>Bacteria</taxon>
        <taxon>Pseudomonadati</taxon>
        <taxon>Planctomycetota</taxon>
        <taxon>Planctomycetia</taxon>
        <taxon>Pirellulales</taxon>
        <taxon>Pirellulaceae</taxon>
        <taxon>Rosistilla</taxon>
    </lineage>
</organism>
<keyword evidence="1" id="KW-0813">Transport</keyword>
<dbReference type="GO" id="GO:0060003">
    <property type="term" value="P:copper ion export"/>
    <property type="evidence" value="ECO:0007669"/>
    <property type="project" value="TreeGrafter"/>
</dbReference>
<dbReference type="AlphaFoldDB" id="A0A517LWT1"/>
<dbReference type="Gene3D" id="1.10.287.470">
    <property type="entry name" value="Helix hairpin bin"/>
    <property type="match status" value="1"/>
</dbReference>
<dbReference type="KEGG" id="ruv:EC9_12610"/>
<dbReference type="PANTHER" id="PTHR30097:SF4">
    <property type="entry name" value="SLR6042 PROTEIN"/>
    <property type="match status" value="1"/>
</dbReference>
<dbReference type="GO" id="GO:0015679">
    <property type="term" value="P:plasma membrane copper ion transport"/>
    <property type="evidence" value="ECO:0007669"/>
    <property type="project" value="TreeGrafter"/>
</dbReference>
<dbReference type="EMBL" id="CP036261">
    <property type="protein sequence ID" value="QDS87085.1"/>
    <property type="molecule type" value="Genomic_DNA"/>
</dbReference>
<keyword evidence="4" id="KW-1185">Reference proteome</keyword>
<dbReference type="PANTHER" id="PTHR30097">
    <property type="entry name" value="CATION EFFLUX SYSTEM PROTEIN CUSB"/>
    <property type="match status" value="1"/>
</dbReference>
<accession>A0A517LWT1</accession>
<dbReference type="Proteomes" id="UP000319557">
    <property type="component" value="Chromosome"/>
</dbReference>
<dbReference type="GO" id="GO:0030313">
    <property type="term" value="C:cell envelope"/>
    <property type="evidence" value="ECO:0007669"/>
    <property type="project" value="TreeGrafter"/>
</dbReference>
<gene>
    <name evidence="3" type="ORF">EC9_12610</name>
</gene>
<name>A0A517LWT1_9BACT</name>